<comment type="caution">
    <text evidence="5">The sequence shown here is derived from an EMBL/GenBank/DDBJ whole genome shotgun (WGS) entry which is preliminary data.</text>
</comment>
<dbReference type="GO" id="GO:0005975">
    <property type="term" value="P:carbohydrate metabolic process"/>
    <property type="evidence" value="ECO:0007669"/>
    <property type="project" value="InterPro"/>
</dbReference>
<dbReference type="Gene3D" id="2.60.120.560">
    <property type="entry name" value="Exo-inulinase, domain 1"/>
    <property type="match status" value="1"/>
</dbReference>
<evidence type="ECO:0000313" key="6">
    <source>
        <dbReference type="Proteomes" id="UP000547209"/>
    </source>
</evidence>
<dbReference type="PANTHER" id="PTHR34216">
    <property type="match status" value="1"/>
</dbReference>
<proteinExistence type="predicted"/>
<dbReference type="Proteomes" id="UP000547209">
    <property type="component" value="Unassembled WGS sequence"/>
</dbReference>
<name>A0A7X0RYQ8_9BACL</name>
<dbReference type="PANTHER" id="PTHR34216:SF3">
    <property type="entry name" value="POLY-BETA-1,6-N-ACETYL-D-GLUCOSAMINE N-DEACETYLASE"/>
    <property type="match status" value="1"/>
</dbReference>
<dbReference type="GO" id="GO:0005576">
    <property type="term" value="C:extracellular region"/>
    <property type="evidence" value="ECO:0007669"/>
    <property type="project" value="UniProtKB-SubCell"/>
</dbReference>
<organism evidence="5 6">
    <name type="scientific">Cohnella nanjingensis</name>
    <dbReference type="NCBI Taxonomy" id="1387779"/>
    <lineage>
        <taxon>Bacteria</taxon>
        <taxon>Bacillati</taxon>
        <taxon>Bacillota</taxon>
        <taxon>Bacilli</taxon>
        <taxon>Bacillales</taxon>
        <taxon>Paenibacillaceae</taxon>
        <taxon>Cohnella</taxon>
    </lineage>
</organism>
<evidence type="ECO:0000313" key="5">
    <source>
        <dbReference type="EMBL" id="MBB6674539.1"/>
    </source>
</evidence>
<evidence type="ECO:0000256" key="2">
    <source>
        <dbReference type="ARBA" id="ARBA00022729"/>
    </source>
</evidence>
<keyword evidence="2" id="KW-0732">Signal</keyword>
<reference evidence="5 6" key="1">
    <citation type="submission" date="2020-08" db="EMBL/GenBank/DDBJ databases">
        <title>Cohnella phylogeny.</title>
        <authorList>
            <person name="Dunlap C."/>
        </authorList>
    </citation>
    <scope>NUCLEOTIDE SEQUENCE [LARGE SCALE GENOMIC DNA]</scope>
    <source>
        <strain evidence="5 6">DSM 28246</strain>
    </source>
</reference>
<dbReference type="Gene3D" id="3.20.20.370">
    <property type="entry name" value="Glycoside hydrolase/deacetylase"/>
    <property type="match status" value="1"/>
</dbReference>
<evidence type="ECO:0000256" key="1">
    <source>
        <dbReference type="ARBA" id="ARBA00004613"/>
    </source>
</evidence>
<dbReference type="EMBL" id="JACJVP010000047">
    <property type="protein sequence ID" value="MBB6674539.1"/>
    <property type="molecule type" value="Genomic_DNA"/>
</dbReference>
<dbReference type="SUPFAM" id="SSF88713">
    <property type="entry name" value="Glycoside hydrolase/deacetylase"/>
    <property type="match status" value="1"/>
</dbReference>
<evidence type="ECO:0000256" key="3">
    <source>
        <dbReference type="SAM" id="Phobius"/>
    </source>
</evidence>
<accession>A0A7X0RYQ8</accession>
<dbReference type="GO" id="GO:0016810">
    <property type="term" value="F:hydrolase activity, acting on carbon-nitrogen (but not peptide) bonds"/>
    <property type="evidence" value="ECO:0007669"/>
    <property type="project" value="InterPro"/>
</dbReference>
<dbReference type="InterPro" id="IPR011330">
    <property type="entry name" value="Glyco_hydro/deAcase_b/a-brl"/>
</dbReference>
<dbReference type="InterPro" id="IPR002509">
    <property type="entry name" value="NODB_dom"/>
</dbReference>
<keyword evidence="6" id="KW-1185">Reference proteome</keyword>
<dbReference type="AlphaFoldDB" id="A0A7X0RYQ8"/>
<feature type="transmembrane region" description="Helical" evidence="3">
    <location>
        <begin position="21"/>
        <end position="40"/>
    </location>
</feature>
<evidence type="ECO:0000259" key="4">
    <source>
        <dbReference type="Pfam" id="PF01522"/>
    </source>
</evidence>
<feature type="domain" description="NodB homology" evidence="4">
    <location>
        <begin position="109"/>
        <end position="185"/>
    </location>
</feature>
<dbReference type="Pfam" id="PF01522">
    <property type="entry name" value="Polysacc_deac_1"/>
    <property type="match status" value="1"/>
</dbReference>
<gene>
    <name evidence="5" type="ORF">H7C19_28035</name>
</gene>
<keyword evidence="3" id="KW-1133">Transmembrane helix</keyword>
<dbReference type="InterPro" id="IPR051398">
    <property type="entry name" value="Polysacch_Deacetylase"/>
</dbReference>
<sequence>MGKRSAALDYRKKNRRKLVKTVLQLAFLFAVGYLLFHTLVDVKQYAEPDRSQWKSDNGFIALSYFGVSRSGTPKLMSKRQLDEQLRTLKDQGYVTISQQDVLDYYRDGKKLPDKALFLAFEDGRNDSSLFAQPLLEKYNFKATFLSYADKMGDGQRKFVQPGGMKKMKKTGYWELGSNGYRLSYINVFDSEGNFLGAKDEKDLRNKMNIDYYNHYLMDFIRDGDMIPVEDRQQMEARIGADYAKMKMIYTDKLGYVPGVYMIMHANAMGQGMNRLVSNANDANIRQIFQMHFNREGNALNARSGELFDLTRVQPQAYWYTNHLLMKIQKDTGREMKFVVGDAGRAEDWTVVRGAAQFIGNRIALTSEPSDAGLMVLKDSAQDRDVELSATLAGNVVGKQSLYVRYDRRQDSYVRVTMDNNIVTIEQKKPGQAAETLLSRELDPVHWKETDLALNKATVYARDQTLTRDLTEERQYPINIKDTRKLRISIQGDRLSVKADKTLLLDGQAIDGAIGAGEVALGSAHDAQNKQDDIYDAVFDDVKVTALDPDAEAGQVLYYTGYAGVQKVIGGAKRTFNDVVDWMIETF</sequence>
<keyword evidence="3" id="KW-0472">Membrane</keyword>
<keyword evidence="3" id="KW-0812">Transmembrane</keyword>
<comment type="subcellular location">
    <subcellularLocation>
        <location evidence="1">Secreted</location>
    </subcellularLocation>
</comment>
<protein>
    <submittedName>
        <fullName evidence="5">Polysaccharide deacetylase family protein</fullName>
    </submittedName>
</protein>